<evidence type="ECO:0000259" key="1">
    <source>
        <dbReference type="Pfam" id="PF18813"/>
    </source>
</evidence>
<accession>A0A6N2RL95</accession>
<dbReference type="Pfam" id="PF18813">
    <property type="entry name" value="PBECR4"/>
    <property type="match status" value="1"/>
</dbReference>
<sequence>MNITGIQQCAVFFQKNYLKTFYFVITYHGKSFILIGEKSNFPHLMGIQNQIYHSNGYRRPQKLFNDILHGNAISTAIIPHNISPTSKMYKKALNFTKSTDIFWKNSGPITINYNPALSSTKLNNVDILLTDINTGFNLAFRSGIHCRINNILY</sequence>
<dbReference type="AlphaFoldDB" id="A0A6N2RL95"/>
<evidence type="ECO:0000313" key="2">
    <source>
        <dbReference type="EMBL" id="VYS80555.1"/>
    </source>
</evidence>
<proteinExistence type="predicted"/>
<dbReference type="EMBL" id="CACRSY010000005">
    <property type="protein sequence ID" value="VYS80555.1"/>
    <property type="molecule type" value="Genomic_DNA"/>
</dbReference>
<organism evidence="2">
    <name type="scientific">Blautia hansenii</name>
    <name type="common">Ruminococcus hansenii</name>
    <dbReference type="NCBI Taxonomy" id="1322"/>
    <lineage>
        <taxon>Bacteria</taxon>
        <taxon>Bacillati</taxon>
        <taxon>Bacillota</taxon>
        <taxon>Clostridia</taxon>
        <taxon>Lachnospirales</taxon>
        <taxon>Lachnospiraceae</taxon>
        <taxon>Blautia</taxon>
    </lineage>
</organism>
<gene>
    <name evidence="2" type="ORF">BHLFYP23_01636</name>
</gene>
<protein>
    <recommendedName>
        <fullName evidence="1">Phage-Barnase-EndoU-ColicinE5/D-RelE like nuclease 4 domain-containing protein</fullName>
    </recommendedName>
</protein>
<feature type="domain" description="Phage-Barnase-EndoU-ColicinE5/D-RelE like nuclease 4" evidence="1">
    <location>
        <begin position="6"/>
        <end position="134"/>
    </location>
</feature>
<reference evidence="2" key="1">
    <citation type="submission" date="2019-11" db="EMBL/GenBank/DDBJ databases">
        <authorList>
            <person name="Feng L."/>
        </authorList>
    </citation>
    <scope>NUCLEOTIDE SEQUENCE</scope>
    <source>
        <strain evidence="2">BhanseniiLFYP23</strain>
    </source>
</reference>
<name>A0A6N2RL95_BLAHA</name>
<dbReference type="InterPro" id="IPR041420">
    <property type="entry name" value="PBECR4"/>
</dbReference>